<dbReference type="AlphaFoldDB" id="A0A2S1LQJ8"/>
<dbReference type="EMBL" id="CP020919">
    <property type="protein sequence ID" value="AWG26027.1"/>
    <property type="molecule type" value="Genomic_DNA"/>
</dbReference>
<dbReference type="KEGG" id="fki:FK004_12725"/>
<accession>A0A2S1LQJ8</accession>
<evidence type="ECO:0000313" key="2">
    <source>
        <dbReference type="Proteomes" id="UP000244677"/>
    </source>
</evidence>
<gene>
    <name evidence="1" type="ORF">FK004_12725</name>
</gene>
<organism evidence="1 2">
    <name type="scientific">Flavobacterium kingsejongi</name>
    <dbReference type="NCBI Taxonomy" id="1678728"/>
    <lineage>
        <taxon>Bacteria</taxon>
        <taxon>Pseudomonadati</taxon>
        <taxon>Bacteroidota</taxon>
        <taxon>Flavobacteriia</taxon>
        <taxon>Flavobacteriales</taxon>
        <taxon>Flavobacteriaceae</taxon>
        <taxon>Flavobacterium</taxon>
    </lineage>
</organism>
<evidence type="ECO:0000313" key="1">
    <source>
        <dbReference type="EMBL" id="AWG26027.1"/>
    </source>
</evidence>
<reference evidence="1 2" key="1">
    <citation type="submission" date="2017-04" db="EMBL/GenBank/DDBJ databases">
        <title>Complete genome sequence of Flavobacterium kingsejong AJ004.</title>
        <authorList>
            <person name="Lee P.C."/>
        </authorList>
    </citation>
    <scope>NUCLEOTIDE SEQUENCE [LARGE SCALE GENOMIC DNA]</scope>
    <source>
        <strain evidence="1 2">AJ004</strain>
    </source>
</reference>
<protein>
    <submittedName>
        <fullName evidence="1">Uncharacterized protein</fullName>
    </submittedName>
</protein>
<proteinExistence type="predicted"/>
<keyword evidence="2" id="KW-1185">Reference proteome</keyword>
<sequence>MNRDDIYTIQATIVSETTKAWYLDCEGILNGSLSLNMNLNLKKRNYTRPFGYYNKNFQKQNFKNI</sequence>
<dbReference type="Proteomes" id="UP000244677">
    <property type="component" value="Chromosome"/>
</dbReference>
<name>A0A2S1LQJ8_9FLAO</name>